<keyword evidence="2" id="KW-1185">Reference proteome</keyword>
<dbReference type="AlphaFoldDB" id="A0A4Y2H8U6"/>
<dbReference type="EMBL" id="BGPR01001776">
    <property type="protein sequence ID" value="GBM61621.1"/>
    <property type="molecule type" value="Genomic_DNA"/>
</dbReference>
<gene>
    <name evidence="1" type="ORF">AVEN_122240_1</name>
</gene>
<dbReference type="Proteomes" id="UP000499080">
    <property type="component" value="Unassembled WGS sequence"/>
</dbReference>
<protein>
    <submittedName>
        <fullName evidence="1">Uncharacterized protein</fullName>
    </submittedName>
</protein>
<reference evidence="1 2" key="1">
    <citation type="journal article" date="2019" name="Sci. Rep.">
        <title>Orb-weaving spider Araneus ventricosus genome elucidates the spidroin gene catalogue.</title>
        <authorList>
            <person name="Kono N."/>
            <person name="Nakamura H."/>
            <person name="Ohtoshi R."/>
            <person name="Moran D.A.P."/>
            <person name="Shinohara A."/>
            <person name="Yoshida Y."/>
            <person name="Fujiwara M."/>
            <person name="Mori M."/>
            <person name="Tomita M."/>
            <person name="Arakawa K."/>
        </authorList>
    </citation>
    <scope>NUCLEOTIDE SEQUENCE [LARGE SCALE GENOMIC DNA]</scope>
</reference>
<sequence length="94" mass="11073">MRNRRISKSVVVSPGNEAVLPLPYPVMVRTSFGRSWAWPMMIVWTPTSVSNCCRGDCSSHHSVRFGRMERSFVRDFQVKFFSKLWKSFPEFMYM</sequence>
<evidence type="ECO:0000313" key="1">
    <source>
        <dbReference type="EMBL" id="GBM61621.1"/>
    </source>
</evidence>
<accession>A0A4Y2H8U6</accession>
<organism evidence="1 2">
    <name type="scientific">Araneus ventricosus</name>
    <name type="common">Orbweaver spider</name>
    <name type="synonym">Epeira ventricosa</name>
    <dbReference type="NCBI Taxonomy" id="182803"/>
    <lineage>
        <taxon>Eukaryota</taxon>
        <taxon>Metazoa</taxon>
        <taxon>Ecdysozoa</taxon>
        <taxon>Arthropoda</taxon>
        <taxon>Chelicerata</taxon>
        <taxon>Arachnida</taxon>
        <taxon>Araneae</taxon>
        <taxon>Araneomorphae</taxon>
        <taxon>Entelegynae</taxon>
        <taxon>Araneoidea</taxon>
        <taxon>Araneidae</taxon>
        <taxon>Araneus</taxon>
    </lineage>
</organism>
<evidence type="ECO:0000313" key="2">
    <source>
        <dbReference type="Proteomes" id="UP000499080"/>
    </source>
</evidence>
<proteinExistence type="predicted"/>
<comment type="caution">
    <text evidence="1">The sequence shown here is derived from an EMBL/GenBank/DDBJ whole genome shotgun (WGS) entry which is preliminary data.</text>
</comment>
<name>A0A4Y2H8U6_ARAVE</name>